<evidence type="ECO:0000256" key="8">
    <source>
        <dbReference type="RuleBase" id="RU361235"/>
    </source>
</evidence>
<dbReference type="GO" id="GO:0005615">
    <property type="term" value="C:extracellular space"/>
    <property type="evidence" value="ECO:0007669"/>
    <property type="project" value="TreeGrafter"/>
</dbReference>
<dbReference type="Proteomes" id="UP000582659">
    <property type="component" value="Unassembled WGS sequence"/>
</dbReference>
<dbReference type="WBParaSite" id="BXY_1742000.1">
    <property type="protein sequence ID" value="BXY_1742000.1"/>
    <property type="gene ID" value="BXY_1742000"/>
</dbReference>
<dbReference type="GO" id="GO:0019695">
    <property type="term" value="P:choline metabolic process"/>
    <property type="evidence" value="ECO:0007669"/>
    <property type="project" value="TreeGrafter"/>
</dbReference>
<organism evidence="12 14">
    <name type="scientific">Bursaphelenchus xylophilus</name>
    <name type="common">Pinewood nematode worm</name>
    <name type="synonym">Aphelenchoides xylophilus</name>
    <dbReference type="NCBI Taxonomy" id="6326"/>
    <lineage>
        <taxon>Eukaryota</taxon>
        <taxon>Metazoa</taxon>
        <taxon>Ecdysozoa</taxon>
        <taxon>Nematoda</taxon>
        <taxon>Chromadorea</taxon>
        <taxon>Rhabditida</taxon>
        <taxon>Tylenchina</taxon>
        <taxon>Tylenchomorpha</taxon>
        <taxon>Aphelenchoidea</taxon>
        <taxon>Aphelenchoididae</taxon>
        <taxon>Bursaphelenchus</taxon>
    </lineage>
</organism>
<keyword evidence="9" id="KW-1133">Transmembrane helix</keyword>
<dbReference type="eggNOG" id="KOG4389">
    <property type="taxonomic scope" value="Eukaryota"/>
</dbReference>
<dbReference type="InterPro" id="IPR019826">
    <property type="entry name" value="Carboxylesterase_B_AS"/>
</dbReference>
<dbReference type="PROSITE" id="PS00122">
    <property type="entry name" value="CARBOXYLESTERASE_B_1"/>
    <property type="match status" value="1"/>
</dbReference>
<keyword evidence="3 8" id="KW-0378">Hydrolase</keyword>
<dbReference type="Proteomes" id="UP000095284">
    <property type="component" value="Unplaced"/>
</dbReference>
<dbReference type="Gene3D" id="3.40.50.1820">
    <property type="entry name" value="alpha/beta hydrolase"/>
    <property type="match status" value="1"/>
</dbReference>
<evidence type="ECO:0000256" key="7">
    <source>
        <dbReference type="PIRSR" id="PIRSR600997-1"/>
    </source>
</evidence>
<feature type="signal peptide" evidence="8">
    <location>
        <begin position="1"/>
        <end position="20"/>
    </location>
</feature>
<keyword evidence="9" id="KW-0812">Transmembrane</keyword>
<protein>
    <recommendedName>
        <fullName evidence="8">Carboxylic ester hydrolase</fullName>
        <ecNumber evidence="8">3.1.1.-</ecNumber>
    </recommendedName>
</protein>
<keyword evidence="5" id="KW-1015">Disulfide bond</keyword>
<evidence type="ECO:0000313" key="11">
    <source>
        <dbReference type="EMBL" id="CAD5216399.1"/>
    </source>
</evidence>
<evidence type="ECO:0000256" key="5">
    <source>
        <dbReference type="ARBA" id="ARBA00023157"/>
    </source>
</evidence>
<dbReference type="PANTHER" id="PTHR43918:SF4">
    <property type="entry name" value="CARBOXYLIC ESTER HYDROLASE"/>
    <property type="match status" value="1"/>
</dbReference>
<dbReference type="EMBL" id="CAJFDI010000002">
    <property type="protein sequence ID" value="CAD5216399.1"/>
    <property type="molecule type" value="Genomic_DNA"/>
</dbReference>
<dbReference type="SMR" id="A0A1I7SWI9"/>
<dbReference type="PRINTS" id="PR00878">
    <property type="entry name" value="CHOLNESTRASE"/>
</dbReference>
<dbReference type="FunFam" id="3.40.50.1820:FF:000029">
    <property type="entry name" value="Acetylcholinesterase"/>
    <property type="match status" value="1"/>
</dbReference>
<dbReference type="AlphaFoldDB" id="A0A1I7SWI9"/>
<evidence type="ECO:0000256" key="2">
    <source>
        <dbReference type="ARBA" id="ARBA00022487"/>
    </source>
</evidence>
<dbReference type="EMBL" id="CAJFCV020000002">
    <property type="protein sequence ID" value="CAG9099481.1"/>
    <property type="molecule type" value="Genomic_DNA"/>
</dbReference>
<feature type="transmembrane region" description="Helical" evidence="9">
    <location>
        <begin position="567"/>
        <end position="595"/>
    </location>
</feature>
<feature type="active site" description="Acyl-ester intermediate" evidence="7">
    <location>
        <position position="222"/>
    </location>
</feature>
<evidence type="ECO:0000259" key="10">
    <source>
        <dbReference type="Pfam" id="PF00135"/>
    </source>
</evidence>
<keyword evidence="8" id="KW-0732">Signal</keyword>
<dbReference type="ESTHER" id="burxy-ACHE3">
    <property type="family name" value="ACHE"/>
</dbReference>
<keyword evidence="9" id="KW-0472">Membrane</keyword>
<proteinExistence type="inferred from homology"/>
<dbReference type="GO" id="GO:0005886">
    <property type="term" value="C:plasma membrane"/>
    <property type="evidence" value="ECO:0007669"/>
    <property type="project" value="TreeGrafter"/>
</dbReference>
<feature type="active site" description="Charge relay system" evidence="7">
    <location>
        <position position="350"/>
    </location>
</feature>
<dbReference type="EC" id="3.1.1.-" evidence="8"/>
<name>A0A1I7SWI9_BURXY</name>
<accession>A0A1I7SWI9</accession>
<evidence type="ECO:0000313" key="13">
    <source>
        <dbReference type="Proteomes" id="UP000659654"/>
    </source>
</evidence>
<dbReference type="InterPro" id="IPR002018">
    <property type="entry name" value="CarbesteraseB"/>
</dbReference>
<evidence type="ECO:0000256" key="6">
    <source>
        <dbReference type="ARBA" id="ARBA00048484"/>
    </source>
</evidence>
<dbReference type="InterPro" id="IPR029058">
    <property type="entry name" value="AB_hydrolase_fold"/>
</dbReference>
<dbReference type="OrthoDB" id="19653at2759"/>
<keyword evidence="2" id="KW-0719">Serine esterase</keyword>
<reference evidence="14" key="1">
    <citation type="submission" date="2016-11" db="UniProtKB">
        <authorList>
            <consortium name="WormBaseParasite"/>
        </authorList>
    </citation>
    <scope>IDENTIFICATION</scope>
</reference>
<comment type="similarity">
    <text evidence="1 8">Belongs to the type-B carboxylesterase/lipase family.</text>
</comment>
<feature type="domain" description="Carboxylesterase type B" evidence="10">
    <location>
        <begin position="30"/>
        <end position="540"/>
    </location>
</feature>
<keyword evidence="4" id="KW-0531">Neurotransmitter degradation</keyword>
<dbReference type="PANTHER" id="PTHR43918">
    <property type="entry name" value="ACETYLCHOLINESTERASE"/>
    <property type="match status" value="1"/>
</dbReference>
<feature type="active site" description="Charge relay system" evidence="7">
    <location>
        <position position="468"/>
    </location>
</feature>
<dbReference type="InterPro" id="IPR000997">
    <property type="entry name" value="Cholinesterase"/>
</dbReference>
<dbReference type="Proteomes" id="UP000659654">
    <property type="component" value="Unassembled WGS sequence"/>
</dbReference>
<dbReference type="SUPFAM" id="SSF53474">
    <property type="entry name" value="alpha/beta-Hydrolases"/>
    <property type="match status" value="1"/>
</dbReference>
<dbReference type="GO" id="GO:0003990">
    <property type="term" value="F:acetylcholinesterase activity"/>
    <property type="evidence" value="ECO:0007669"/>
    <property type="project" value="UniProtKB-EC"/>
</dbReference>
<sequence length="597" mass="68588">MNRLVYFLITWTLVNNMVDAINHRDNIPVEISTNQGRLLGYESIFLHRRVRSFLSVPFAEPPVGDLRFKPPRHKKPWNETRKANVLSPACAQGRDTYNETFWGSEMWNANTPIQEDCLYMNIWLPAESAHNLTVMVWLFGGGFYSGSPSLILYDGKALALTANVIVVNLNYRVGPFGYLYLDHDDAPGNMGMLDQQMALHWIKENIHHFGGNPNSICLFGESAGASSIVAHLIAPGSRYIFNNGILQSGSLDNSWSVETPERALNKSIQLAKLVGCAGPSTQYILDCLKSKPFNDLVAQMWNLDLKFLEFPFVIVSRDRNFFREKDALIALHKRDFRQDVNLMIGINHDEGNYWNIYNLAKYFDVQEQPQLSLNEFQECVQIAFKSLPEVVRDAVTYAYLGENRCEYQNGKHRHLAEQVNQMVGDYFFTCDSIWLADQLAQGPGNVYIYYFDQHSSANPWPSWTGVMHGYEIEYVFGVPIYNTTAGYTNRERILSQKMIQFWSSFAQTGVPTLRTNKETEEWPRYNPINNKRWMHLKGGSHIRPIPASKERECKLWRTERELSYHKYLIPLISGTVHFSTSSPFVVISTLILLIFRV</sequence>
<dbReference type="Pfam" id="PF00135">
    <property type="entry name" value="COesterase"/>
    <property type="match status" value="1"/>
</dbReference>
<dbReference type="GO" id="GO:0006581">
    <property type="term" value="P:acetylcholine catabolic process"/>
    <property type="evidence" value="ECO:0007669"/>
    <property type="project" value="TreeGrafter"/>
</dbReference>
<dbReference type="InterPro" id="IPR050654">
    <property type="entry name" value="AChE-related_enzymes"/>
</dbReference>
<feature type="chain" id="PRO_5035483939" description="Carboxylic ester hydrolase" evidence="8">
    <location>
        <begin position="21"/>
        <end position="597"/>
    </location>
</feature>
<evidence type="ECO:0000313" key="12">
    <source>
        <dbReference type="Proteomes" id="UP000095284"/>
    </source>
</evidence>
<gene>
    <name evidence="11" type="ORF">BXYJ_LOCUS4510</name>
</gene>
<evidence type="ECO:0000313" key="14">
    <source>
        <dbReference type="WBParaSite" id="BXY_1742000.1"/>
    </source>
</evidence>
<evidence type="ECO:0000256" key="4">
    <source>
        <dbReference type="ARBA" id="ARBA00022867"/>
    </source>
</evidence>
<reference evidence="11" key="2">
    <citation type="submission" date="2020-09" db="EMBL/GenBank/DDBJ databases">
        <authorList>
            <person name="Kikuchi T."/>
        </authorList>
    </citation>
    <scope>NUCLEOTIDE SEQUENCE</scope>
    <source>
        <strain evidence="11">Ka4C1</strain>
    </source>
</reference>
<comment type="catalytic activity">
    <reaction evidence="6">
        <text>acetylcholine + H2O = choline + acetate + H(+)</text>
        <dbReference type="Rhea" id="RHEA:17561"/>
        <dbReference type="ChEBI" id="CHEBI:15354"/>
        <dbReference type="ChEBI" id="CHEBI:15355"/>
        <dbReference type="ChEBI" id="CHEBI:15377"/>
        <dbReference type="ChEBI" id="CHEBI:15378"/>
        <dbReference type="ChEBI" id="CHEBI:30089"/>
        <dbReference type="EC" id="3.1.1.7"/>
    </reaction>
</comment>
<evidence type="ECO:0000256" key="9">
    <source>
        <dbReference type="SAM" id="Phobius"/>
    </source>
</evidence>
<evidence type="ECO:0000256" key="3">
    <source>
        <dbReference type="ARBA" id="ARBA00022801"/>
    </source>
</evidence>
<keyword evidence="13" id="KW-1185">Reference proteome</keyword>
<evidence type="ECO:0000256" key="1">
    <source>
        <dbReference type="ARBA" id="ARBA00005964"/>
    </source>
</evidence>